<dbReference type="PATRIC" id="fig|188932.3.peg.2996"/>
<name>A0A127VFP8_9SPHI</name>
<proteinExistence type="predicted"/>
<dbReference type="EMBL" id="CP014504">
    <property type="protein sequence ID" value="AMP99748.1"/>
    <property type="molecule type" value="Genomic_DNA"/>
</dbReference>
<dbReference type="KEGG" id="pcm:AY601_2872"/>
<dbReference type="Pfam" id="PF13101">
    <property type="entry name" value="DUF3945"/>
    <property type="match status" value="1"/>
</dbReference>
<sequence>MLTNELVALRTDFIKIPDEIKGVKLEDAQKQILMEGKPLKLEGMISTKGTEFLAMDDVFRNMPDLKEEEEEWNRYGISGGDDSLAQGVTYDEPSSVGALFQKGKFGASPKGNGDYDSSKIAGCRIIQPAGKFHQRCFPKNCRAFG</sequence>
<evidence type="ECO:0000313" key="2">
    <source>
        <dbReference type="EMBL" id="AMP99748.1"/>
    </source>
</evidence>
<organism evidence="2 3">
    <name type="scientific">Pedobacter cryoconitis</name>
    <dbReference type="NCBI Taxonomy" id="188932"/>
    <lineage>
        <taxon>Bacteria</taxon>
        <taxon>Pseudomonadati</taxon>
        <taxon>Bacteroidota</taxon>
        <taxon>Sphingobacteriia</taxon>
        <taxon>Sphingobacteriales</taxon>
        <taxon>Sphingobacteriaceae</taxon>
        <taxon>Pedobacter</taxon>
    </lineage>
</organism>
<protein>
    <recommendedName>
        <fullName evidence="1">DUF3945 domain-containing protein</fullName>
    </recommendedName>
</protein>
<reference evidence="2 3" key="1">
    <citation type="submission" date="2016-03" db="EMBL/GenBank/DDBJ databases">
        <title>Complete genome sequence of Pedobacter cryoconitis PAMC 27485.</title>
        <authorList>
            <person name="Lee J."/>
            <person name="Kim O.-S."/>
        </authorList>
    </citation>
    <scope>NUCLEOTIDE SEQUENCE [LARGE SCALE GENOMIC DNA]</scope>
    <source>
        <strain evidence="2 3">PAMC 27485</strain>
    </source>
</reference>
<gene>
    <name evidence="2" type="ORF">AY601_2872</name>
</gene>
<keyword evidence="3" id="KW-1185">Reference proteome</keyword>
<evidence type="ECO:0000313" key="3">
    <source>
        <dbReference type="Proteomes" id="UP000071561"/>
    </source>
</evidence>
<dbReference type="InterPro" id="IPR025222">
    <property type="entry name" value="DUF3945"/>
</dbReference>
<accession>A0A127VFP8</accession>
<evidence type="ECO:0000259" key="1">
    <source>
        <dbReference type="Pfam" id="PF13101"/>
    </source>
</evidence>
<dbReference type="AlphaFoldDB" id="A0A127VFP8"/>
<dbReference type="Proteomes" id="UP000071561">
    <property type="component" value="Chromosome"/>
</dbReference>
<feature type="domain" description="DUF3945" evidence="1">
    <location>
        <begin position="17"/>
        <end position="54"/>
    </location>
</feature>